<keyword evidence="2" id="KW-1185">Reference proteome</keyword>
<gene>
    <name evidence="1" type="ORF">HAX54_031212</name>
</gene>
<protein>
    <submittedName>
        <fullName evidence="1">Uncharacterized protein</fullName>
    </submittedName>
</protein>
<proteinExistence type="predicted"/>
<comment type="caution">
    <text evidence="1">The sequence shown here is derived from an EMBL/GenBank/DDBJ whole genome shotgun (WGS) entry which is preliminary data.</text>
</comment>
<accession>A0ABS8VA42</accession>
<evidence type="ECO:0000313" key="2">
    <source>
        <dbReference type="Proteomes" id="UP000823775"/>
    </source>
</evidence>
<organism evidence="1 2">
    <name type="scientific">Datura stramonium</name>
    <name type="common">Jimsonweed</name>
    <name type="synonym">Common thornapple</name>
    <dbReference type="NCBI Taxonomy" id="4076"/>
    <lineage>
        <taxon>Eukaryota</taxon>
        <taxon>Viridiplantae</taxon>
        <taxon>Streptophyta</taxon>
        <taxon>Embryophyta</taxon>
        <taxon>Tracheophyta</taxon>
        <taxon>Spermatophyta</taxon>
        <taxon>Magnoliopsida</taxon>
        <taxon>eudicotyledons</taxon>
        <taxon>Gunneridae</taxon>
        <taxon>Pentapetalae</taxon>
        <taxon>asterids</taxon>
        <taxon>lamiids</taxon>
        <taxon>Solanales</taxon>
        <taxon>Solanaceae</taxon>
        <taxon>Solanoideae</taxon>
        <taxon>Datureae</taxon>
        <taxon>Datura</taxon>
    </lineage>
</organism>
<name>A0ABS8VA42_DATST</name>
<feature type="non-terminal residue" evidence="1">
    <location>
        <position position="1"/>
    </location>
</feature>
<dbReference type="Proteomes" id="UP000823775">
    <property type="component" value="Unassembled WGS sequence"/>
</dbReference>
<dbReference type="EMBL" id="JACEIK010003938">
    <property type="protein sequence ID" value="MCD9643609.1"/>
    <property type="molecule type" value="Genomic_DNA"/>
</dbReference>
<reference evidence="1 2" key="1">
    <citation type="journal article" date="2021" name="BMC Genomics">
        <title>Datura genome reveals duplications of psychoactive alkaloid biosynthetic genes and high mutation rate following tissue culture.</title>
        <authorList>
            <person name="Rajewski A."/>
            <person name="Carter-House D."/>
            <person name="Stajich J."/>
            <person name="Litt A."/>
        </authorList>
    </citation>
    <scope>NUCLEOTIDE SEQUENCE [LARGE SCALE GENOMIC DNA]</scope>
    <source>
        <strain evidence="1">AR-01</strain>
    </source>
</reference>
<sequence>SLYDPSEDGGAGLVSHKKQTTSYKLVETTGRILHSWEGTEEFGSIDQGWIVLRLV</sequence>
<evidence type="ECO:0000313" key="1">
    <source>
        <dbReference type="EMBL" id="MCD9643609.1"/>
    </source>
</evidence>